<organism evidence="1 2">
    <name type="scientific">Centaurea solstitialis</name>
    <name type="common">yellow star-thistle</name>
    <dbReference type="NCBI Taxonomy" id="347529"/>
    <lineage>
        <taxon>Eukaryota</taxon>
        <taxon>Viridiplantae</taxon>
        <taxon>Streptophyta</taxon>
        <taxon>Embryophyta</taxon>
        <taxon>Tracheophyta</taxon>
        <taxon>Spermatophyta</taxon>
        <taxon>Magnoliopsida</taxon>
        <taxon>eudicotyledons</taxon>
        <taxon>Gunneridae</taxon>
        <taxon>Pentapetalae</taxon>
        <taxon>asterids</taxon>
        <taxon>campanulids</taxon>
        <taxon>Asterales</taxon>
        <taxon>Asteraceae</taxon>
        <taxon>Carduoideae</taxon>
        <taxon>Cardueae</taxon>
        <taxon>Centaureinae</taxon>
        <taxon>Centaurea</taxon>
    </lineage>
</organism>
<name>A0AA38S653_9ASTR</name>
<dbReference type="Proteomes" id="UP001172457">
    <property type="component" value="Chromosome 8"/>
</dbReference>
<dbReference type="EMBL" id="JARYMX010000008">
    <property type="protein sequence ID" value="KAJ9537329.1"/>
    <property type="molecule type" value="Genomic_DNA"/>
</dbReference>
<comment type="caution">
    <text evidence="1">The sequence shown here is derived from an EMBL/GenBank/DDBJ whole genome shotgun (WGS) entry which is preliminary data.</text>
</comment>
<reference evidence="1" key="1">
    <citation type="submission" date="2023-03" db="EMBL/GenBank/DDBJ databases">
        <title>Chromosome-scale reference genome and RAD-based genetic map of yellow starthistle (Centaurea solstitialis) reveal putative structural variation and QTLs associated with invader traits.</title>
        <authorList>
            <person name="Reatini B."/>
            <person name="Cang F.A."/>
            <person name="Jiang Q."/>
            <person name="Mckibben M.T.W."/>
            <person name="Barker M.S."/>
            <person name="Rieseberg L.H."/>
            <person name="Dlugosch K.M."/>
        </authorList>
    </citation>
    <scope>NUCLEOTIDE SEQUENCE</scope>
    <source>
        <strain evidence="1">CAN-66</strain>
        <tissue evidence="1">Leaf</tissue>
    </source>
</reference>
<gene>
    <name evidence="1" type="ORF">OSB04_030062</name>
</gene>
<protein>
    <submittedName>
        <fullName evidence="1">Uncharacterized protein</fullName>
    </submittedName>
</protein>
<evidence type="ECO:0000313" key="2">
    <source>
        <dbReference type="Proteomes" id="UP001172457"/>
    </source>
</evidence>
<keyword evidence="2" id="KW-1185">Reference proteome</keyword>
<proteinExistence type="predicted"/>
<evidence type="ECO:0000313" key="1">
    <source>
        <dbReference type="EMBL" id="KAJ9537329.1"/>
    </source>
</evidence>
<sequence length="114" mass="12417">MIGTSVTSHPTLEKHGSIIFLTHTRDVAAKEHHLNSTLIVFLKLKASSSPITSISFGPDPPPADLFQERSCGSPLLPYADDRRHYQLRRGGRAVACAEPLLHPDAPRSGGFLHV</sequence>
<dbReference type="AlphaFoldDB" id="A0AA38S653"/>
<accession>A0AA38S653</accession>